<gene>
    <name evidence="2" type="ORF">EJ995_06080</name>
</gene>
<protein>
    <submittedName>
        <fullName evidence="2">META domain-containing protein</fullName>
    </submittedName>
</protein>
<reference evidence="2 3" key="1">
    <citation type="submission" date="2018-12" db="EMBL/GenBank/DDBJ databases">
        <title>Complete genome of Nonlabens sp. MJ115.</title>
        <authorList>
            <person name="Choi H.S."/>
            <person name="Jung J."/>
        </authorList>
    </citation>
    <scope>NUCLEOTIDE SEQUENCE [LARGE SCALE GENOMIC DNA]</scope>
    <source>
        <strain evidence="2 3">MJ115</strain>
    </source>
</reference>
<dbReference type="PANTHER" id="PTHR35535:SF1">
    <property type="entry name" value="HEAT SHOCK PROTEIN HSLJ"/>
    <property type="match status" value="1"/>
</dbReference>
<dbReference type="InterPro" id="IPR053147">
    <property type="entry name" value="Hsp_HslJ-like"/>
</dbReference>
<dbReference type="InterPro" id="IPR005184">
    <property type="entry name" value="DUF306_Meta_HslJ"/>
</dbReference>
<accession>A0A3S9MXE5</accession>
<dbReference type="InterPro" id="IPR038670">
    <property type="entry name" value="HslJ-like_sf"/>
</dbReference>
<organism evidence="2 3">
    <name type="scientific">Nonlabens ponticola</name>
    <dbReference type="NCBI Taxonomy" id="2496866"/>
    <lineage>
        <taxon>Bacteria</taxon>
        <taxon>Pseudomonadati</taxon>
        <taxon>Bacteroidota</taxon>
        <taxon>Flavobacteriia</taxon>
        <taxon>Flavobacteriales</taxon>
        <taxon>Flavobacteriaceae</taxon>
        <taxon>Nonlabens</taxon>
    </lineage>
</organism>
<feature type="domain" description="DUF306" evidence="1">
    <location>
        <begin position="47"/>
        <end position="145"/>
    </location>
</feature>
<evidence type="ECO:0000313" key="2">
    <source>
        <dbReference type="EMBL" id="AZQ43817.1"/>
    </source>
</evidence>
<dbReference type="AlphaFoldDB" id="A0A3S9MXE5"/>
<dbReference type="PANTHER" id="PTHR35535">
    <property type="entry name" value="HEAT SHOCK PROTEIN HSLJ"/>
    <property type="match status" value="1"/>
</dbReference>
<dbReference type="Pfam" id="PF03724">
    <property type="entry name" value="META"/>
    <property type="match status" value="1"/>
</dbReference>
<evidence type="ECO:0000313" key="3">
    <source>
        <dbReference type="Proteomes" id="UP000279600"/>
    </source>
</evidence>
<keyword evidence="3" id="KW-1185">Reference proteome</keyword>
<name>A0A3S9MXE5_9FLAO</name>
<dbReference type="Gene3D" id="2.40.128.270">
    <property type="match status" value="1"/>
</dbReference>
<dbReference type="EMBL" id="CP034549">
    <property type="protein sequence ID" value="AZQ43817.1"/>
    <property type="molecule type" value="Genomic_DNA"/>
</dbReference>
<dbReference type="KEGG" id="noj:EJ995_06080"/>
<dbReference type="Proteomes" id="UP000279600">
    <property type="component" value="Chromosome"/>
</dbReference>
<proteinExistence type="predicted"/>
<dbReference type="OrthoDB" id="880459at2"/>
<sequence>MSAIPIFKIKTMKILKVIVPILFLALISYSCEETRRALDTGSRIELNGAYDVTLVDGENMRGNNQTINFNGLSRSVNGFAGCNNYNADFTVNNLQLSIGEIAVTRKSCPNLDIENQFLAALKKVTRYSKTDNTLTLTDAESNVVIVANAQTE</sequence>
<evidence type="ECO:0000259" key="1">
    <source>
        <dbReference type="Pfam" id="PF03724"/>
    </source>
</evidence>